<dbReference type="PROSITE" id="PS00600">
    <property type="entry name" value="AA_TRANSFER_CLASS_3"/>
    <property type="match status" value="1"/>
</dbReference>
<dbReference type="FunFam" id="3.40.640.10:FF:000013">
    <property type="entry name" value="4-aminobutyrate aminotransferase"/>
    <property type="match status" value="1"/>
</dbReference>
<keyword evidence="8" id="KW-1185">Reference proteome</keyword>
<dbReference type="Gene3D" id="3.40.640.10">
    <property type="entry name" value="Type I PLP-dependent aspartate aminotransferase-like (Major domain)"/>
    <property type="match status" value="1"/>
</dbReference>
<comment type="caution">
    <text evidence="7">The sequence shown here is derived from an EMBL/GenBank/DDBJ whole genome shotgun (WGS) entry which is preliminary data.</text>
</comment>
<keyword evidence="4 7" id="KW-0808">Transferase</keyword>
<name>A0A1X2I323_9FUNG</name>
<evidence type="ECO:0000256" key="6">
    <source>
        <dbReference type="RuleBase" id="RU003560"/>
    </source>
</evidence>
<evidence type="ECO:0000256" key="5">
    <source>
        <dbReference type="ARBA" id="ARBA00022898"/>
    </source>
</evidence>
<dbReference type="InterPro" id="IPR015424">
    <property type="entry name" value="PyrdxlP-dep_Trfase"/>
</dbReference>
<evidence type="ECO:0000313" key="8">
    <source>
        <dbReference type="Proteomes" id="UP000193560"/>
    </source>
</evidence>
<sequence length="456" mass="49383">MLSNVKNTNTSEDGASFIAKKEALGKGITVASDLVVDHANQCSITMTNGQSYLDMTSGIGVASTGHCHPTVVKAVQDQVGKMSHAQINMFYHAPLLELMDRLRPYTAPLDTFCFNNSGSEAVESAIKLARHATKKKNIIVFNGGHHGRTIGAMALTGSKNMFSAGFGPLMPGVFYVDYPYSFRCSASTFEGHSPDHCVKEIMRQLNVLLKQRCHPDDTAAILIEPVLGEGGYVPAPKGFFQELRAFCDQHKILMIADEVQTGFGRTGKMFAIEHWNTVPDIMVLAKGIASGYPLSAIVSRKELMDLQPPGSMGGTFVGNIVACTAAVATLDVFEQEHVLKNVQERSIQVFGLLEKKLSSANGASGLPESIMPLDIRGLGLMIGLEFGNAPQGFAARVVKHARDHEHLLLLTASIYETIRMIPPLVVDADTLEDSVNRLVKSIVQVANDMKNEGLIQ</sequence>
<dbReference type="SUPFAM" id="SSF53383">
    <property type="entry name" value="PLP-dependent transferases"/>
    <property type="match status" value="1"/>
</dbReference>
<dbReference type="PIRSF" id="PIRSF000521">
    <property type="entry name" value="Transaminase_4ab_Lys_Orn"/>
    <property type="match status" value="1"/>
</dbReference>
<keyword evidence="5 6" id="KW-0663">Pyridoxal phosphate</keyword>
<dbReference type="InterPro" id="IPR005814">
    <property type="entry name" value="Aminotrans_3"/>
</dbReference>
<dbReference type="STRING" id="90262.A0A1X2I323"/>
<dbReference type="PANTHER" id="PTHR11986">
    <property type="entry name" value="AMINOTRANSFERASE CLASS III"/>
    <property type="match status" value="1"/>
</dbReference>
<evidence type="ECO:0000313" key="7">
    <source>
        <dbReference type="EMBL" id="ORZ08339.1"/>
    </source>
</evidence>
<dbReference type="EMBL" id="MCGE01000031">
    <property type="protein sequence ID" value="ORZ08339.1"/>
    <property type="molecule type" value="Genomic_DNA"/>
</dbReference>
<keyword evidence="3" id="KW-0032">Aminotransferase</keyword>
<organism evidence="7 8">
    <name type="scientific">Absidia repens</name>
    <dbReference type="NCBI Taxonomy" id="90262"/>
    <lineage>
        <taxon>Eukaryota</taxon>
        <taxon>Fungi</taxon>
        <taxon>Fungi incertae sedis</taxon>
        <taxon>Mucoromycota</taxon>
        <taxon>Mucoromycotina</taxon>
        <taxon>Mucoromycetes</taxon>
        <taxon>Mucorales</taxon>
        <taxon>Cunninghamellaceae</taxon>
        <taxon>Absidia</taxon>
    </lineage>
</organism>
<dbReference type="GO" id="GO:0042802">
    <property type="term" value="F:identical protein binding"/>
    <property type="evidence" value="ECO:0007669"/>
    <property type="project" value="TreeGrafter"/>
</dbReference>
<proteinExistence type="inferred from homology"/>
<evidence type="ECO:0000256" key="4">
    <source>
        <dbReference type="ARBA" id="ARBA00022679"/>
    </source>
</evidence>
<evidence type="ECO:0000256" key="2">
    <source>
        <dbReference type="ARBA" id="ARBA00008954"/>
    </source>
</evidence>
<reference evidence="7 8" key="1">
    <citation type="submission" date="2016-07" db="EMBL/GenBank/DDBJ databases">
        <title>Pervasive Adenine N6-methylation of Active Genes in Fungi.</title>
        <authorList>
            <consortium name="DOE Joint Genome Institute"/>
            <person name="Mondo S.J."/>
            <person name="Dannebaum R.O."/>
            <person name="Kuo R.C."/>
            <person name="Labutti K."/>
            <person name="Haridas S."/>
            <person name="Kuo A."/>
            <person name="Salamov A."/>
            <person name="Ahrendt S.R."/>
            <person name="Lipzen A."/>
            <person name="Sullivan W."/>
            <person name="Andreopoulos W.B."/>
            <person name="Clum A."/>
            <person name="Lindquist E."/>
            <person name="Daum C."/>
            <person name="Ramamoorthy G.K."/>
            <person name="Gryganskyi A."/>
            <person name="Culley D."/>
            <person name="Magnuson J.K."/>
            <person name="James T.Y."/>
            <person name="O'Malley M.A."/>
            <person name="Stajich J.E."/>
            <person name="Spatafora J.W."/>
            <person name="Visel A."/>
            <person name="Grigoriev I.V."/>
        </authorList>
    </citation>
    <scope>NUCLEOTIDE SEQUENCE [LARGE SCALE GENOMIC DNA]</scope>
    <source>
        <strain evidence="7 8">NRRL 1336</strain>
    </source>
</reference>
<dbReference type="InterPro" id="IPR049704">
    <property type="entry name" value="Aminotrans_3_PPA_site"/>
</dbReference>
<dbReference type="AlphaFoldDB" id="A0A1X2I323"/>
<comment type="similarity">
    <text evidence="2 6">Belongs to the class-III pyridoxal-phosphate-dependent aminotransferase family.</text>
</comment>
<dbReference type="Pfam" id="PF00202">
    <property type="entry name" value="Aminotran_3"/>
    <property type="match status" value="1"/>
</dbReference>
<dbReference type="GO" id="GO:0008483">
    <property type="term" value="F:transaminase activity"/>
    <property type="evidence" value="ECO:0007669"/>
    <property type="project" value="UniProtKB-KW"/>
</dbReference>
<comment type="cofactor">
    <cofactor evidence="1">
        <name>pyridoxal 5'-phosphate</name>
        <dbReference type="ChEBI" id="CHEBI:597326"/>
    </cofactor>
</comment>
<dbReference type="GO" id="GO:0030170">
    <property type="term" value="F:pyridoxal phosphate binding"/>
    <property type="evidence" value="ECO:0007669"/>
    <property type="project" value="InterPro"/>
</dbReference>
<gene>
    <name evidence="7" type="ORF">BCR42DRAFT_359767</name>
</gene>
<dbReference type="InterPro" id="IPR050103">
    <property type="entry name" value="Class-III_PLP-dep_AT"/>
</dbReference>
<dbReference type="InterPro" id="IPR015421">
    <property type="entry name" value="PyrdxlP-dep_Trfase_major"/>
</dbReference>
<dbReference type="OrthoDB" id="5419315at2759"/>
<dbReference type="Gene3D" id="3.90.1150.10">
    <property type="entry name" value="Aspartate Aminotransferase, domain 1"/>
    <property type="match status" value="1"/>
</dbReference>
<dbReference type="CDD" id="cd00610">
    <property type="entry name" value="OAT_like"/>
    <property type="match status" value="1"/>
</dbReference>
<protein>
    <submittedName>
        <fullName evidence="7">Pyridoxal phosphate-dependent transferase</fullName>
    </submittedName>
</protein>
<evidence type="ECO:0000256" key="3">
    <source>
        <dbReference type="ARBA" id="ARBA00022576"/>
    </source>
</evidence>
<evidence type="ECO:0000256" key="1">
    <source>
        <dbReference type="ARBA" id="ARBA00001933"/>
    </source>
</evidence>
<accession>A0A1X2I323</accession>
<dbReference type="InterPro" id="IPR015422">
    <property type="entry name" value="PyrdxlP-dep_Trfase_small"/>
</dbReference>
<dbReference type="Proteomes" id="UP000193560">
    <property type="component" value="Unassembled WGS sequence"/>
</dbReference>